<evidence type="ECO:0000313" key="2">
    <source>
        <dbReference type="EMBL" id="RCI00115.1"/>
    </source>
</evidence>
<keyword evidence="1" id="KW-0472">Membrane</keyword>
<keyword evidence="1" id="KW-0812">Transmembrane</keyword>
<accession>A0A367KD14</accession>
<protein>
    <submittedName>
        <fullName evidence="2">Uncharacterized protein</fullName>
    </submittedName>
</protein>
<sequence>MYCADIGTLGLPKAFVEDSQRLLDFKTIETEAFGNVCYTIAFSLHLLIMFGCRAAYYLLTSGNISTLLTGSKNEEN</sequence>
<dbReference type="EMBL" id="PJQM01001875">
    <property type="protein sequence ID" value="RCI00115.1"/>
    <property type="molecule type" value="Genomic_DNA"/>
</dbReference>
<keyword evidence="1" id="KW-1133">Transmembrane helix</keyword>
<dbReference type="AlphaFoldDB" id="A0A367KD14"/>
<organism evidence="2 3">
    <name type="scientific">Rhizopus stolonifer</name>
    <name type="common">Rhizopus nigricans</name>
    <dbReference type="NCBI Taxonomy" id="4846"/>
    <lineage>
        <taxon>Eukaryota</taxon>
        <taxon>Fungi</taxon>
        <taxon>Fungi incertae sedis</taxon>
        <taxon>Mucoromycota</taxon>
        <taxon>Mucoromycotina</taxon>
        <taxon>Mucoromycetes</taxon>
        <taxon>Mucorales</taxon>
        <taxon>Mucorineae</taxon>
        <taxon>Rhizopodaceae</taxon>
        <taxon>Rhizopus</taxon>
    </lineage>
</organism>
<feature type="transmembrane region" description="Helical" evidence="1">
    <location>
        <begin position="36"/>
        <end position="59"/>
    </location>
</feature>
<comment type="caution">
    <text evidence="2">The sequence shown here is derived from an EMBL/GenBank/DDBJ whole genome shotgun (WGS) entry which is preliminary data.</text>
</comment>
<evidence type="ECO:0000313" key="3">
    <source>
        <dbReference type="Proteomes" id="UP000253551"/>
    </source>
</evidence>
<proteinExistence type="predicted"/>
<reference evidence="2 3" key="1">
    <citation type="journal article" date="2018" name="G3 (Bethesda)">
        <title>Phylogenetic and Phylogenomic Definition of Rhizopus Species.</title>
        <authorList>
            <person name="Gryganskyi A.P."/>
            <person name="Golan J."/>
            <person name="Dolatabadi S."/>
            <person name="Mondo S."/>
            <person name="Robb S."/>
            <person name="Idnurm A."/>
            <person name="Muszewska A."/>
            <person name="Steczkiewicz K."/>
            <person name="Masonjones S."/>
            <person name="Liao H.L."/>
            <person name="Gajdeczka M.T."/>
            <person name="Anike F."/>
            <person name="Vuek A."/>
            <person name="Anishchenko I.M."/>
            <person name="Voigt K."/>
            <person name="de Hoog G.S."/>
            <person name="Smith M.E."/>
            <person name="Heitman J."/>
            <person name="Vilgalys R."/>
            <person name="Stajich J.E."/>
        </authorList>
    </citation>
    <scope>NUCLEOTIDE SEQUENCE [LARGE SCALE GENOMIC DNA]</scope>
    <source>
        <strain evidence="2 3">LSU 92-RS-03</strain>
    </source>
</reference>
<gene>
    <name evidence="2" type="ORF">CU098_010547</name>
</gene>
<dbReference type="Proteomes" id="UP000253551">
    <property type="component" value="Unassembled WGS sequence"/>
</dbReference>
<keyword evidence="3" id="KW-1185">Reference proteome</keyword>
<evidence type="ECO:0000256" key="1">
    <source>
        <dbReference type="SAM" id="Phobius"/>
    </source>
</evidence>
<name>A0A367KD14_RHIST</name>